<evidence type="ECO:0000256" key="12">
    <source>
        <dbReference type="PROSITE-ProRule" id="PRU00023"/>
    </source>
</evidence>
<comment type="domain">
    <text evidence="13">The DHHC domain is required for palmitoyltransferase activity.</text>
</comment>
<dbReference type="PANTHER" id="PTHR24161:SF85">
    <property type="entry name" value="PALMITOYLTRANSFERASE HIP14"/>
    <property type="match status" value="1"/>
</dbReference>
<proteinExistence type="inferred from homology"/>
<keyword evidence="13" id="KW-0012">Acyltransferase</keyword>
<keyword evidence="8 13" id="KW-0472">Membrane</keyword>
<evidence type="ECO:0000256" key="8">
    <source>
        <dbReference type="ARBA" id="ARBA00023136"/>
    </source>
</evidence>
<dbReference type="SMART" id="SM00248">
    <property type="entry name" value="ANK"/>
    <property type="match status" value="5"/>
</dbReference>
<evidence type="ECO:0000256" key="13">
    <source>
        <dbReference type="RuleBase" id="RU079119"/>
    </source>
</evidence>
<evidence type="ECO:0000256" key="11">
    <source>
        <dbReference type="ARBA" id="ARBA00048048"/>
    </source>
</evidence>
<feature type="domain" description="Palmitoyltransferase DHHC" evidence="15">
    <location>
        <begin position="438"/>
        <end position="573"/>
    </location>
</feature>
<feature type="repeat" description="ANK" evidence="12">
    <location>
        <begin position="83"/>
        <end position="115"/>
    </location>
</feature>
<protein>
    <recommendedName>
        <fullName evidence="13">Palmitoyltransferase</fullName>
        <ecNumber evidence="13">2.3.1.225</ecNumber>
    </recommendedName>
</protein>
<comment type="similarity">
    <text evidence="3">Belongs to the DHHC palmitoyltransferase family. AKR/ZDHHC17 subfamily.</text>
</comment>
<evidence type="ECO:0000256" key="9">
    <source>
        <dbReference type="ARBA" id="ARBA00023139"/>
    </source>
</evidence>
<reference evidence="16 17" key="1">
    <citation type="submission" date="2024-09" db="EMBL/GenBank/DDBJ databases">
        <title>Rethinking Asexuality: The Enigmatic Case of Functional Sexual Genes in Lepraria (Stereocaulaceae).</title>
        <authorList>
            <person name="Doellman M."/>
            <person name="Sun Y."/>
            <person name="Barcenas-Pena A."/>
            <person name="Lumbsch H.T."/>
            <person name="Grewe F."/>
        </authorList>
    </citation>
    <scope>NUCLEOTIDE SEQUENCE [LARGE SCALE GENOMIC DNA]</scope>
    <source>
        <strain evidence="16 17">Mercado 3170</strain>
    </source>
</reference>
<feature type="transmembrane region" description="Helical" evidence="13">
    <location>
        <begin position="487"/>
        <end position="509"/>
    </location>
</feature>
<feature type="transmembrane region" description="Helical" evidence="13">
    <location>
        <begin position="389"/>
        <end position="408"/>
    </location>
</feature>
<evidence type="ECO:0000259" key="15">
    <source>
        <dbReference type="Pfam" id="PF01529"/>
    </source>
</evidence>
<dbReference type="InterPro" id="IPR036770">
    <property type="entry name" value="Ankyrin_rpt-contain_sf"/>
</dbReference>
<dbReference type="InterPro" id="IPR002110">
    <property type="entry name" value="Ankyrin_rpt"/>
</dbReference>
<feature type="region of interest" description="Disordered" evidence="14">
    <location>
        <begin position="1"/>
        <end position="28"/>
    </location>
</feature>
<evidence type="ECO:0000256" key="2">
    <source>
        <dbReference type="ARBA" id="ARBA00004520"/>
    </source>
</evidence>
<feature type="repeat" description="ANK" evidence="12">
    <location>
        <begin position="183"/>
        <end position="215"/>
    </location>
</feature>
<evidence type="ECO:0000256" key="6">
    <source>
        <dbReference type="ARBA" id="ARBA00022989"/>
    </source>
</evidence>
<keyword evidence="13" id="KW-0808">Transferase</keyword>
<comment type="caution">
    <text evidence="16">The sequence shown here is derived from an EMBL/GenBank/DDBJ whole genome shotgun (WGS) entry which is preliminary data.</text>
</comment>
<comment type="function">
    <text evidence="1">Palmitoyltransferase specific for casein kinase 1.</text>
</comment>
<dbReference type="SUPFAM" id="SSF48403">
    <property type="entry name" value="Ankyrin repeat"/>
    <property type="match status" value="1"/>
</dbReference>
<evidence type="ECO:0000256" key="14">
    <source>
        <dbReference type="SAM" id="MobiDB-lite"/>
    </source>
</evidence>
<accession>A0ABR4ANU2</accession>
<evidence type="ECO:0000313" key="16">
    <source>
        <dbReference type="EMBL" id="KAL2047125.1"/>
    </source>
</evidence>
<feature type="region of interest" description="Disordered" evidence="14">
    <location>
        <begin position="707"/>
        <end position="729"/>
    </location>
</feature>
<feature type="transmembrane region" description="Helical" evidence="13">
    <location>
        <begin position="297"/>
        <end position="316"/>
    </location>
</feature>
<evidence type="ECO:0000256" key="4">
    <source>
        <dbReference type="ARBA" id="ARBA00022692"/>
    </source>
</evidence>
<gene>
    <name evidence="16" type="ORF">N7G274_001144</name>
</gene>
<feature type="transmembrane region" description="Helical" evidence="13">
    <location>
        <begin position="536"/>
        <end position="557"/>
    </location>
</feature>
<evidence type="ECO:0000256" key="10">
    <source>
        <dbReference type="ARBA" id="ARBA00023288"/>
    </source>
</evidence>
<keyword evidence="7 12" id="KW-0040">ANK repeat</keyword>
<comment type="catalytic activity">
    <reaction evidence="11 13">
        <text>L-cysteinyl-[protein] + hexadecanoyl-CoA = S-hexadecanoyl-L-cysteinyl-[protein] + CoA</text>
        <dbReference type="Rhea" id="RHEA:36683"/>
        <dbReference type="Rhea" id="RHEA-COMP:10131"/>
        <dbReference type="Rhea" id="RHEA-COMP:11032"/>
        <dbReference type="ChEBI" id="CHEBI:29950"/>
        <dbReference type="ChEBI" id="CHEBI:57287"/>
        <dbReference type="ChEBI" id="CHEBI:57379"/>
        <dbReference type="ChEBI" id="CHEBI:74151"/>
        <dbReference type="EC" id="2.3.1.225"/>
    </reaction>
</comment>
<keyword evidence="9" id="KW-0564">Palmitate</keyword>
<dbReference type="PROSITE" id="PS50216">
    <property type="entry name" value="DHHC"/>
    <property type="match status" value="1"/>
</dbReference>
<dbReference type="Pfam" id="PF01529">
    <property type="entry name" value="DHHC"/>
    <property type="match status" value="1"/>
</dbReference>
<keyword evidence="4 13" id="KW-0812">Transmembrane</keyword>
<feature type="repeat" description="ANK" evidence="12">
    <location>
        <begin position="216"/>
        <end position="248"/>
    </location>
</feature>
<keyword evidence="5" id="KW-0677">Repeat</keyword>
<dbReference type="PROSITE" id="PS50297">
    <property type="entry name" value="ANK_REP_REGION"/>
    <property type="match status" value="3"/>
</dbReference>
<dbReference type="Gene3D" id="1.25.40.20">
    <property type="entry name" value="Ankyrin repeat-containing domain"/>
    <property type="match status" value="1"/>
</dbReference>
<name>A0ABR4ANU2_9LECA</name>
<dbReference type="Proteomes" id="UP001590950">
    <property type="component" value="Unassembled WGS sequence"/>
</dbReference>
<evidence type="ECO:0000256" key="1">
    <source>
        <dbReference type="ARBA" id="ARBA00002100"/>
    </source>
</evidence>
<feature type="transmembrane region" description="Helical" evidence="13">
    <location>
        <begin position="359"/>
        <end position="377"/>
    </location>
</feature>
<keyword evidence="10" id="KW-0449">Lipoprotein</keyword>
<dbReference type="PANTHER" id="PTHR24161">
    <property type="entry name" value="ANK_REP_REGION DOMAIN-CONTAINING PROTEIN-RELATED"/>
    <property type="match status" value="1"/>
</dbReference>
<evidence type="ECO:0000313" key="17">
    <source>
        <dbReference type="Proteomes" id="UP001590950"/>
    </source>
</evidence>
<evidence type="ECO:0000256" key="7">
    <source>
        <dbReference type="ARBA" id="ARBA00023043"/>
    </source>
</evidence>
<dbReference type="Pfam" id="PF12796">
    <property type="entry name" value="Ank_2"/>
    <property type="match status" value="2"/>
</dbReference>
<feature type="transmembrane region" description="Helical" evidence="13">
    <location>
        <begin position="322"/>
        <end position="347"/>
    </location>
</feature>
<dbReference type="PROSITE" id="PS50088">
    <property type="entry name" value="ANK_REPEAT"/>
    <property type="match status" value="3"/>
</dbReference>
<keyword evidence="6 13" id="KW-1133">Transmembrane helix</keyword>
<dbReference type="EC" id="2.3.1.225" evidence="13"/>
<comment type="subcellular location">
    <subcellularLocation>
        <location evidence="2">Early endosome membrane</location>
        <topology evidence="2">Multi-pass membrane protein</topology>
    </subcellularLocation>
</comment>
<evidence type="ECO:0000256" key="5">
    <source>
        <dbReference type="ARBA" id="ARBA00022737"/>
    </source>
</evidence>
<dbReference type="EMBL" id="JBEFKJ010000003">
    <property type="protein sequence ID" value="KAL2047125.1"/>
    <property type="molecule type" value="Genomic_DNA"/>
</dbReference>
<evidence type="ECO:0000256" key="3">
    <source>
        <dbReference type="ARBA" id="ARBA00010104"/>
    </source>
</evidence>
<sequence>MGPAAAKTSGGGEPFLPSGKAGAAPPTVIRNGNMELRNVDGSAAERKLPLHEDVMQLARLGEIGPIQKLFQEGRYDAKYKDEESITPLHWAAINNHYALCKYLIEAGADVNAKGGESVATPAMWAAQRCHLYVVHLLLEMGADPLLTDGQGYNILHLATFDGNVFLLLILLHQSIPVDGPDPSGHTGLMWAAYKGYPACVDLFLEWGASVNGADENGFTALHWALVKGNAACIQKLIAYGSDRFVETNDGKSPAIVAQEMNSKGAYHRALKELGFNTDGTVKPLPLPYTSFIKARPFLNRFFFLLPFILLFIAFSLLSRLPIFVAVPITIFLTYSLQWAAQQVLLWAPIDMQHLHKTPYLAGVFAATLFWVGVRWLTTILMSTLYSHPILNLLFAVCYGLCAYFYTISMIEDPGYIPKLGSRTQQKAVVHELLSLWKFDDQNFCVSCMVRRPLRSKHCRRCTRCVAKHDHHCPWIHNCVGANNIRHFVMYVIALEFGMLFFFAVVTYYIQDLEAPADSHCNVLSEDICKYVLRDPLTIVVALWTCLQLVWVTILLTVQLVQISRALTTYESMRGHTLQSTQAAAAITSALTAGSTSMDGAQLDNAGMGPGPATSGGHHQRAKKEGCFAQWKKLLGLDTFVATVTGGYEGGSRSRRRGNPFSRGPITNCKDFWCDPAPLFRRRENGAAMLEGEIVNYTRMYETPPRMKLRRPREDGHGGMYHNVGDEEPV</sequence>
<dbReference type="InterPro" id="IPR001594">
    <property type="entry name" value="Palmitoyltrfase_DHHC"/>
</dbReference>
<organism evidence="16 17">
    <name type="scientific">Stereocaulon virgatum</name>
    <dbReference type="NCBI Taxonomy" id="373712"/>
    <lineage>
        <taxon>Eukaryota</taxon>
        <taxon>Fungi</taxon>
        <taxon>Dikarya</taxon>
        <taxon>Ascomycota</taxon>
        <taxon>Pezizomycotina</taxon>
        <taxon>Lecanoromycetes</taxon>
        <taxon>OSLEUM clade</taxon>
        <taxon>Lecanoromycetidae</taxon>
        <taxon>Lecanorales</taxon>
        <taxon>Lecanorineae</taxon>
        <taxon>Stereocaulaceae</taxon>
        <taxon>Stereocaulon</taxon>
    </lineage>
</organism>
<keyword evidence="17" id="KW-1185">Reference proteome</keyword>